<name>A0A8J8AXZ7_9GAMM</name>
<comment type="caution">
    <text evidence="2">The sequence shown here is derived from an EMBL/GenBank/DDBJ whole genome shotgun (WGS) entry which is preliminary data.</text>
</comment>
<dbReference type="Proteomes" id="UP000675747">
    <property type="component" value="Unassembled WGS sequence"/>
</dbReference>
<proteinExistence type="predicted"/>
<evidence type="ECO:0000313" key="4">
    <source>
        <dbReference type="Proteomes" id="UP000675747"/>
    </source>
</evidence>
<gene>
    <name evidence="3" type="ORF">KB893_014175</name>
    <name evidence="2" type="ORF">KB893_06570</name>
</gene>
<keyword evidence="4" id="KW-1185">Reference proteome</keyword>
<reference evidence="2" key="2">
    <citation type="submission" date="2021-04" db="EMBL/GenBank/DDBJ databases">
        <authorList>
            <person name="Karlyshev A.V."/>
        </authorList>
    </citation>
    <scope>NUCLEOTIDE SEQUENCE</scope>
    <source>
        <strain evidence="2">LMG 29479</strain>
    </source>
</reference>
<dbReference type="EMBL" id="JAGQFT020000010">
    <property type="protein sequence ID" value="MBS7458283.1"/>
    <property type="molecule type" value="Genomic_DNA"/>
</dbReference>
<feature type="compositionally biased region" description="Low complexity" evidence="1">
    <location>
        <begin position="25"/>
        <end position="36"/>
    </location>
</feature>
<protein>
    <submittedName>
        <fullName evidence="2">Uncharacterized protein</fullName>
    </submittedName>
</protein>
<dbReference type="EMBL" id="JAGQFT010000037">
    <property type="protein sequence ID" value="MBR0562179.1"/>
    <property type="molecule type" value="Genomic_DNA"/>
</dbReference>
<evidence type="ECO:0000256" key="1">
    <source>
        <dbReference type="SAM" id="MobiDB-lite"/>
    </source>
</evidence>
<sequence length="92" mass="9950">MKPIKPDVANLSVTTHGSVSWTTNAWATSSSRSGCRPPRRVTRSPRTSSAATAWWIYERVAQGMAATQKSGVLELSFVTDQAMTGVSRKTPP</sequence>
<evidence type="ECO:0000313" key="2">
    <source>
        <dbReference type="EMBL" id="MBR0562179.1"/>
    </source>
</evidence>
<feature type="region of interest" description="Disordered" evidence="1">
    <location>
        <begin position="25"/>
        <end position="48"/>
    </location>
</feature>
<organism evidence="2">
    <name type="scientific">Coralloluteibacterium stylophorae</name>
    <dbReference type="NCBI Taxonomy" id="1776034"/>
    <lineage>
        <taxon>Bacteria</taxon>
        <taxon>Pseudomonadati</taxon>
        <taxon>Pseudomonadota</taxon>
        <taxon>Gammaproteobacteria</taxon>
        <taxon>Lysobacterales</taxon>
        <taxon>Lysobacteraceae</taxon>
        <taxon>Coralloluteibacterium</taxon>
    </lineage>
</organism>
<dbReference type="RefSeq" id="WP_211926124.1">
    <property type="nucleotide sequence ID" value="NZ_JAGQFT020000010.1"/>
</dbReference>
<dbReference type="AlphaFoldDB" id="A0A8J8AXZ7"/>
<evidence type="ECO:0000313" key="3">
    <source>
        <dbReference type="EMBL" id="MBS7458283.1"/>
    </source>
</evidence>
<accession>A0A8J8AXZ7</accession>
<reference evidence="3 4" key="1">
    <citation type="journal article" date="2021" name="Microbiol. Resour. Announc.">
        <title>Draft Genome Sequence of Coralloluteibacterium stylophorae LMG 29479T.</title>
        <authorList>
            <person name="Karlyshev A.V."/>
            <person name="Kudryashova E.B."/>
            <person name="Ariskina E.V."/>
            <person name="Conroy A.P."/>
            <person name="Abidueva E.Y."/>
        </authorList>
    </citation>
    <scope>NUCLEOTIDE SEQUENCE [LARGE SCALE GENOMIC DNA]</scope>
    <source>
        <strain evidence="3 4">LMG 29479</strain>
    </source>
</reference>